<dbReference type="AlphaFoldDB" id="A0A1G7JEA2"/>
<evidence type="ECO:0000313" key="5">
    <source>
        <dbReference type="Proteomes" id="UP000323502"/>
    </source>
</evidence>
<feature type="domain" description="D-alanyl-D-alanine carboxypeptidase-like core" evidence="3">
    <location>
        <begin position="64"/>
        <end position="192"/>
    </location>
</feature>
<keyword evidence="4" id="KW-0121">Carboxypeptidase</keyword>
<dbReference type="GO" id="GO:0004180">
    <property type="term" value="F:carboxypeptidase activity"/>
    <property type="evidence" value="ECO:0007669"/>
    <property type="project" value="UniProtKB-KW"/>
</dbReference>
<evidence type="ECO:0000256" key="2">
    <source>
        <dbReference type="SAM" id="SignalP"/>
    </source>
</evidence>
<evidence type="ECO:0000259" key="3">
    <source>
        <dbReference type="Pfam" id="PF02557"/>
    </source>
</evidence>
<keyword evidence="4" id="KW-0645">Protease</keyword>
<dbReference type="Proteomes" id="UP000323502">
    <property type="component" value="Unassembled WGS sequence"/>
</dbReference>
<dbReference type="PANTHER" id="PTHR34385">
    <property type="entry name" value="D-ALANYL-D-ALANINE CARBOXYPEPTIDASE"/>
    <property type="match status" value="1"/>
</dbReference>
<dbReference type="Gene3D" id="3.30.1380.10">
    <property type="match status" value="1"/>
</dbReference>
<dbReference type="CDD" id="cd14852">
    <property type="entry name" value="LD-carboxypeptidase"/>
    <property type="match status" value="1"/>
</dbReference>
<dbReference type="GO" id="GO:0006508">
    <property type="term" value="P:proteolysis"/>
    <property type="evidence" value="ECO:0007669"/>
    <property type="project" value="InterPro"/>
</dbReference>
<dbReference type="InterPro" id="IPR052179">
    <property type="entry name" value="DD-CPase-like"/>
</dbReference>
<keyword evidence="4" id="KW-0378">Hydrolase</keyword>
<keyword evidence="5" id="KW-1185">Reference proteome</keyword>
<organism evidence="4 5">
    <name type="scientific">Sphingomonas carotinifaciens</name>
    <dbReference type="NCBI Taxonomy" id="1166323"/>
    <lineage>
        <taxon>Bacteria</taxon>
        <taxon>Pseudomonadati</taxon>
        <taxon>Pseudomonadota</taxon>
        <taxon>Alphaproteobacteria</taxon>
        <taxon>Sphingomonadales</taxon>
        <taxon>Sphingomonadaceae</taxon>
        <taxon>Sphingomonas</taxon>
    </lineage>
</organism>
<dbReference type="InterPro" id="IPR009045">
    <property type="entry name" value="Zn_M74/Hedgehog-like"/>
</dbReference>
<dbReference type="SUPFAM" id="SSF55166">
    <property type="entry name" value="Hedgehog/DD-peptidase"/>
    <property type="match status" value="1"/>
</dbReference>
<feature type="region of interest" description="Disordered" evidence="1">
    <location>
        <begin position="231"/>
        <end position="251"/>
    </location>
</feature>
<dbReference type="Pfam" id="PF02557">
    <property type="entry name" value="VanY"/>
    <property type="match status" value="1"/>
</dbReference>
<name>A0A1G7JEA2_9SPHN</name>
<gene>
    <name evidence="4" type="ORF">SAMN05216557_102590</name>
</gene>
<dbReference type="EMBL" id="FNBI01000002">
    <property type="protein sequence ID" value="SDF22809.1"/>
    <property type="molecule type" value="Genomic_DNA"/>
</dbReference>
<reference evidence="4 5" key="1">
    <citation type="submission" date="2016-10" db="EMBL/GenBank/DDBJ databases">
        <authorList>
            <person name="Varghese N."/>
            <person name="Submissions S."/>
        </authorList>
    </citation>
    <scope>NUCLEOTIDE SEQUENCE [LARGE SCALE GENOMIC DNA]</scope>
    <source>
        <strain evidence="4 5">S7-754</strain>
    </source>
</reference>
<protein>
    <submittedName>
        <fullName evidence="4">D-alanyl-D-alanine carboxypeptidase</fullName>
    </submittedName>
</protein>
<feature type="signal peptide" evidence="2">
    <location>
        <begin position="1"/>
        <end position="19"/>
    </location>
</feature>
<dbReference type="InterPro" id="IPR003709">
    <property type="entry name" value="VanY-like_core_dom"/>
</dbReference>
<proteinExistence type="predicted"/>
<feature type="compositionally biased region" description="Pro residues" evidence="1">
    <location>
        <begin position="232"/>
        <end position="241"/>
    </location>
</feature>
<evidence type="ECO:0000313" key="4">
    <source>
        <dbReference type="EMBL" id="SDF22809.1"/>
    </source>
</evidence>
<feature type="chain" id="PRO_5009241504" evidence="2">
    <location>
        <begin position="20"/>
        <end position="251"/>
    </location>
</feature>
<evidence type="ECO:0000256" key="1">
    <source>
        <dbReference type="SAM" id="MobiDB-lite"/>
    </source>
</evidence>
<accession>A0A1G7JEA2</accession>
<dbReference type="InterPro" id="IPR058193">
    <property type="entry name" value="VanY/YodJ_core_dom"/>
</dbReference>
<sequence>MLRMLPFLSLLLAPGLAAAQICEGTGLKPSADGRVLGHFPYGDVSRDELVEAPAGFALGQRCMIRRDMLPDLQRLIAAAAGDPAVMGSLRGLSCHRAIIRQGNVFCREQPGDASSRAISVAPPGHSEHTTGYAIDFAVRPSPNCPDAEACMAATPAFRWLMANGPKYGFELSFPAANKQRVKWEPWHWRWVGASATAPGAARARFIFAKARAAFPANPAVADLVKVTVSAQPPIPAAPPAPEPRKGKRKRK</sequence>
<dbReference type="PANTHER" id="PTHR34385:SF1">
    <property type="entry name" value="PEPTIDOGLYCAN L-ALANYL-D-GLUTAMATE ENDOPEPTIDASE CWLK"/>
    <property type="match status" value="1"/>
</dbReference>
<keyword evidence="2" id="KW-0732">Signal</keyword>